<dbReference type="AlphaFoldDB" id="A0A8H2QJZ7"/>
<name>A0A8H2QJZ7_9FLAO</name>
<evidence type="ECO:0000313" key="2">
    <source>
        <dbReference type="Proteomes" id="UP000323324"/>
    </source>
</evidence>
<dbReference type="InterPro" id="IPR025345">
    <property type="entry name" value="DUF4249"/>
</dbReference>
<comment type="caution">
    <text evidence="1">The sequence shown here is derived from an EMBL/GenBank/DDBJ whole genome shotgun (WGS) entry which is preliminary data.</text>
</comment>
<dbReference type="Pfam" id="PF14054">
    <property type="entry name" value="DUF4249"/>
    <property type="match status" value="1"/>
</dbReference>
<gene>
    <name evidence="1" type="ORF">ES676_05430</name>
</gene>
<accession>A0A8H2QJZ7</accession>
<dbReference type="EMBL" id="VSKM01000004">
    <property type="protein sequence ID" value="TYB76783.1"/>
    <property type="molecule type" value="Genomic_DNA"/>
</dbReference>
<keyword evidence="2" id="KW-1185">Reference proteome</keyword>
<proteinExistence type="predicted"/>
<protein>
    <submittedName>
        <fullName evidence="1">DUF4249 family protein</fullName>
    </submittedName>
</protein>
<dbReference type="Proteomes" id="UP000323324">
    <property type="component" value="Unassembled WGS sequence"/>
</dbReference>
<evidence type="ECO:0000313" key="1">
    <source>
        <dbReference type="EMBL" id="TYB76783.1"/>
    </source>
</evidence>
<organism evidence="1 2">
    <name type="scientific">Bizionia saleffrena</name>
    <dbReference type="NCBI Taxonomy" id="291189"/>
    <lineage>
        <taxon>Bacteria</taxon>
        <taxon>Pseudomonadati</taxon>
        <taxon>Bacteroidota</taxon>
        <taxon>Flavobacteriia</taxon>
        <taxon>Flavobacteriales</taxon>
        <taxon>Flavobacteriaceae</taxon>
        <taxon>Bizionia</taxon>
    </lineage>
</organism>
<reference evidence="1 2" key="1">
    <citation type="submission" date="2019-08" db="EMBL/GenBank/DDBJ databases">
        <title>Genomes of Antarctic Bizionia species.</title>
        <authorList>
            <person name="Bowman J.P."/>
        </authorList>
    </citation>
    <scope>NUCLEOTIDE SEQUENCE [LARGE SCALE GENOMIC DNA]</scope>
    <source>
        <strain evidence="1 2">HFD</strain>
    </source>
</reference>
<sequence length="86" mass="9542">MKIVEENTSVVITDNQGNTYNFIQNNIGAYVFNVAFEALPNTMYTLSIKTSDDKQYISSKTELAPLSQIDDLYAEVISGGRDANKV</sequence>